<dbReference type="InterPro" id="IPR023780">
    <property type="entry name" value="Chromo_domain"/>
</dbReference>
<dbReference type="EMBL" id="PQIB02000018">
    <property type="protein sequence ID" value="RLM55575.1"/>
    <property type="molecule type" value="Genomic_DNA"/>
</dbReference>
<dbReference type="GO" id="GO:0003677">
    <property type="term" value="F:DNA binding"/>
    <property type="evidence" value="ECO:0007669"/>
    <property type="project" value="InterPro"/>
</dbReference>
<dbReference type="CDD" id="cd18660">
    <property type="entry name" value="CD1_tandem"/>
    <property type="match status" value="1"/>
</dbReference>
<comment type="caution">
    <text evidence="12">The sequence shown here is derived from an EMBL/GenBank/DDBJ whole genome shotgun (WGS) entry which is preliminary data.</text>
</comment>
<keyword evidence="7" id="KW-0175">Coiled coil</keyword>
<protein>
    <submittedName>
        <fullName evidence="12">CHD3-type chromatin-remodeling factor PICKLE</fullName>
    </submittedName>
</protein>
<feature type="region of interest" description="Disordered" evidence="8">
    <location>
        <begin position="1222"/>
        <end position="1270"/>
    </location>
</feature>
<dbReference type="Pfam" id="PF00385">
    <property type="entry name" value="Chromo"/>
    <property type="match status" value="2"/>
</dbReference>
<dbReference type="InterPro" id="IPR027417">
    <property type="entry name" value="P-loop_NTPase"/>
</dbReference>
<evidence type="ECO:0000256" key="1">
    <source>
        <dbReference type="ARBA" id="ARBA00004123"/>
    </source>
</evidence>
<feature type="domain" description="Helicase ATP-binding" evidence="10">
    <location>
        <begin position="212"/>
        <end position="399"/>
    </location>
</feature>
<dbReference type="InterPro" id="IPR016197">
    <property type="entry name" value="Chromo-like_dom_sf"/>
</dbReference>
<dbReference type="OrthoDB" id="5857104at2759"/>
<dbReference type="InterPro" id="IPR000330">
    <property type="entry name" value="SNF2_N"/>
</dbReference>
<feature type="coiled-coil region" evidence="7">
    <location>
        <begin position="765"/>
        <end position="792"/>
    </location>
</feature>
<dbReference type="PROSITE" id="PS50013">
    <property type="entry name" value="CHROMO_2"/>
    <property type="match status" value="2"/>
</dbReference>
<dbReference type="Gene3D" id="3.40.50.300">
    <property type="entry name" value="P-loop containing nucleotide triphosphate hydrolases"/>
    <property type="match status" value="1"/>
</dbReference>
<dbReference type="Gene3D" id="2.40.50.40">
    <property type="match status" value="2"/>
</dbReference>
<proteinExistence type="predicted"/>
<dbReference type="InterPro" id="IPR038718">
    <property type="entry name" value="SNF2-like_sf"/>
</dbReference>
<dbReference type="Pfam" id="PF06465">
    <property type="entry name" value="DUF1087"/>
    <property type="match status" value="1"/>
</dbReference>
<dbReference type="SMART" id="SM01147">
    <property type="entry name" value="DUF1087"/>
    <property type="match status" value="1"/>
</dbReference>
<dbReference type="SUPFAM" id="SSF54160">
    <property type="entry name" value="Chromo domain-like"/>
    <property type="match status" value="2"/>
</dbReference>
<evidence type="ECO:0000256" key="2">
    <source>
        <dbReference type="ARBA" id="ARBA00022737"/>
    </source>
</evidence>
<keyword evidence="4" id="KW-0378">Hydrolase</keyword>
<keyword evidence="2" id="KW-0677">Repeat</keyword>
<dbReference type="SMART" id="SM01146">
    <property type="entry name" value="DUF1086"/>
    <property type="match status" value="1"/>
</dbReference>
<evidence type="ECO:0000259" key="9">
    <source>
        <dbReference type="PROSITE" id="PS50013"/>
    </source>
</evidence>
<dbReference type="Gene3D" id="3.40.50.10810">
    <property type="entry name" value="Tandem AAA-ATPase domain"/>
    <property type="match status" value="1"/>
</dbReference>
<dbReference type="GO" id="GO:0005524">
    <property type="term" value="F:ATP binding"/>
    <property type="evidence" value="ECO:0007669"/>
    <property type="project" value="UniProtKB-KW"/>
</dbReference>
<dbReference type="GO" id="GO:0016887">
    <property type="term" value="F:ATP hydrolysis activity"/>
    <property type="evidence" value="ECO:0007669"/>
    <property type="project" value="TreeGrafter"/>
</dbReference>
<dbReference type="CDD" id="cd18659">
    <property type="entry name" value="CD2_tandem"/>
    <property type="match status" value="1"/>
</dbReference>
<dbReference type="Pfam" id="PF06461">
    <property type="entry name" value="CHDII_SANT-like"/>
    <property type="match status" value="1"/>
</dbReference>
<dbReference type="SUPFAM" id="SSF52540">
    <property type="entry name" value="P-loop containing nucleoside triphosphate hydrolases"/>
    <property type="match status" value="2"/>
</dbReference>
<keyword evidence="6" id="KW-0539">Nucleus</keyword>
<reference evidence="13" key="1">
    <citation type="journal article" date="2019" name="Nat. Commun.">
        <title>The genome of broomcorn millet.</title>
        <authorList>
            <person name="Zou C."/>
            <person name="Miki D."/>
            <person name="Li D."/>
            <person name="Tang Q."/>
            <person name="Xiao L."/>
            <person name="Rajput S."/>
            <person name="Deng P."/>
            <person name="Jia W."/>
            <person name="Huang R."/>
            <person name="Zhang M."/>
            <person name="Sun Y."/>
            <person name="Hu J."/>
            <person name="Fu X."/>
            <person name="Schnable P.S."/>
            <person name="Li F."/>
            <person name="Zhang H."/>
            <person name="Feng B."/>
            <person name="Zhu X."/>
            <person name="Liu R."/>
            <person name="Schnable J.C."/>
            <person name="Zhu J.-K."/>
            <person name="Zhang H."/>
        </authorList>
    </citation>
    <scope>NUCLEOTIDE SEQUENCE [LARGE SCALE GENOMIC DNA]</scope>
</reference>
<dbReference type="InterPro" id="IPR000953">
    <property type="entry name" value="Chromo/chromo_shadow_dom"/>
</dbReference>
<dbReference type="SMART" id="SM00490">
    <property type="entry name" value="HELICc"/>
    <property type="match status" value="1"/>
</dbReference>
<feature type="region of interest" description="Disordered" evidence="8">
    <location>
        <begin position="809"/>
        <end position="871"/>
    </location>
</feature>
<dbReference type="PROSITE" id="PS51192">
    <property type="entry name" value="HELICASE_ATP_BIND_1"/>
    <property type="match status" value="1"/>
</dbReference>
<evidence type="ECO:0000256" key="6">
    <source>
        <dbReference type="ARBA" id="ARBA00023242"/>
    </source>
</evidence>
<gene>
    <name evidence="12" type="ORF">C2845_PM10G04650</name>
</gene>
<feature type="domain" description="Chromo" evidence="9">
    <location>
        <begin position="57"/>
        <end position="105"/>
    </location>
</feature>
<dbReference type="SMART" id="SM00487">
    <property type="entry name" value="DEXDc"/>
    <property type="match status" value="1"/>
</dbReference>
<dbReference type="CDD" id="cd18793">
    <property type="entry name" value="SF2_C_SNF"/>
    <property type="match status" value="1"/>
</dbReference>
<dbReference type="GO" id="GO:0000785">
    <property type="term" value="C:chromatin"/>
    <property type="evidence" value="ECO:0007669"/>
    <property type="project" value="TreeGrafter"/>
</dbReference>
<dbReference type="Pfam" id="PF00271">
    <property type="entry name" value="Helicase_C"/>
    <property type="match status" value="1"/>
</dbReference>
<organism evidence="12 13">
    <name type="scientific">Panicum miliaceum</name>
    <name type="common">Proso millet</name>
    <name type="synonym">Broomcorn millet</name>
    <dbReference type="NCBI Taxonomy" id="4540"/>
    <lineage>
        <taxon>Eukaryota</taxon>
        <taxon>Viridiplantae</taxon>
        <taxon>Streptophyta</taxon>
        <taxon>Embryophyta</taxon>
        <taxon>Tracheophyta</taxon>
        <taxon>Spermatophyta</taxon>
        <taxon>Magnoliopsida</taxon>
        <taxon>Liliopsida</taxon>
        <taxon>Poales</taxon>
        <taxon>Poaceae</taxon>
        <taxon>PACMAD clade</taxon>
        <taxon>Panicoideae</taxon>
        <taxon>Panicodae</taxon>
        <taxon>Paniceae</taxon>
        <taxon>Panicinae</taxon>
        <taxon>Panicum</taxon>
        <taxon>Panicum sect. Panicum</taxon>
    </lineage>
</organism>
<dbReference type="Proteomes" id="UP000275267">
    <property type="component" value="Unassembled WGS sequence"/>
</dbReference>
<keyword evidence="13" id="KW-1185">Reference proteome</keyword>
<dbReference type="InterPro" id="IPR009462">
    <property type="entry name" value="CHD_II_SANT-like"/>
</dbReference>
<dbReference type="GO" id="GO:0140658">
    <property type="term" value="F:ATP-dependent chromatin remodeler activity"/>
    <property type="evidence" value="ECO:0007669"/>
    <property type="project" value="TreeGrafter"/>
</dbReference>
<feature type="compositionally biased region" description="Basic and acidic residues" evidence="8">
    <location>
        <begin position="35"/>
        <end position="82"/>
    </location>
</feature>
<accession>A0A3L6PHK5</accession>
<dbReference type="GO" id="GO:0005634">
    <property type="term" value="C:nucleus"/>
    <property type="evidence" value="ECO:0007669"/>
    <property type="project" value="UniProtKB-SubCell"/>
</dbReference>
<keyword evidence="5" id="KW-0067">ATP-binding</keyword>
<dbReference type="GO" id="GO:0042393">
    <property type="term" value="F:histone binding"/>
    <property type="evidence" value="ECO:0007669"/>
    <property type="project" value="TreeGrafter"/>
</dbReference>
<evidence type="ECO:0000256" key="4">
    <source>
        <dbReference type="ARBA" id="ARBA00022801"/>
    </source>
</evidence>
<dbReference type="PANTHER" id="PTHR45623:SF17">
    <property type="entry name" value="CHROMODOMAIN-HELICASE-DNA-BINDING PROTEIN 3-RELATED"/>
    <property type="match status" value="1"/>
</dbReference>
<comment type="subcellular location">
    <subcellularLocation>
        <location evidence="1">Nucleus</location>
    </subcellularLocation>
</comment>
<evidence type="ECO:0000256" key="5">
    <source>
        <dbReference type="ARBA" id="ARBA00022840"/>
    </source>
</evidence>
<dbReference type="SMART" id="SM00298">
    <property type="entry name" value="CHROMO"/>
    <property type="match status" value="2"/>
</dbReference>
<evidence type="ECO:0000256" key="8">
    <source>
        <dbReference type="SAM" id="MobiDB-lite"/>
    </source>
</evidence>
<dbReference type="PANTHER" id="PTHR45623">
    <property type="entry name" value="CHROMODOMAIN-HELICASE-DNA-BINDING PROTEIN 3-RELATED-RELATED"/>
    <property type="match status" value="1"/>
</dbReference>
<dbReference type="InterPro" id="IPR001650">
    <property type="entry name" value="Helicase_C-like"/>
</dbReference>
<evidence type="ECO:0000259" key="10">
    <source>
        <dbReference type="PROSITE" id="PS51192"/>
    </source>
</evidence>
<evidence type="ECO:0000259" key="11">
    <source>
        <dbReference type="PROSITE" id="PS51194"/>
    </source>
</evidence>
<dbReference type="InterPro" id="IPR009463">
    <property type="entry name" value="DUF1087"/>
</dbReference>
<dbReference type="AlphaFoldDB" id="A0A3L6PHK5"/>
<dbReference type="InterPro" id="IPR049730">
    <property type="entry name" value="SNF2/RAD54-like_C"/>
</dbReference>
<dbReference type="InterPro" id="IPR014001">
    <property type="entry name" value="Helicase_ATP-bd"/>
</dbReference>
<dbReference type="GO" id="GO:0003682">
    <property type="term" value="F:chromatin binding"/>
    <property type="evidence" value="ECO:0007669"/>
    <property type="project" value="TreeGrafter"/>
</dbReference>
<feature type="domain" description="Helicase C-terminal" evidence="11">
    <location>
        <begin position="542"/>
        <end position="702"/>
    </location>
</feature>
<dbReference type="STRING" id="4540.A0A3L6PHK5"/>
<name>A0A3L6PHK5_PANMI</name>
<sequence length="1270" mass="145485">MSSLVERLRVRSERRPLYTLDESDDDLPPRGGAGGKDRQDDAPAERIEREDAVSPLTEMEKILDCEMRDAPREDTSSSEPEPKKIKQYLIKWKGLSHIHCSWVSEKEYLEAAKIHPRLKTRLNNFHFRKSSTGEREYCVKWKELTYEECTWENESDISAFQPQIERFNEIQSRRKKFDGKPTRESRHFKESPTFLSGGTLHPYQLEGLNFLRYSWYHDKRVILGDEMGLGKTIQSIAFLASLFEDKFGPHLVVAPLSTLRNWEREFATWAPQMNVVMYFGAAASREIIKKYEFYYPKEKPKKLKKKKPSPSNEEKKQSRIKFDVLLTSYEMINMDSAVLKNIEWECLVVDEGHRLKNKDSKLFGQLKEYNTKHRVLLTGTPVQFLLAALLSVDPGHFVNNLDELFMLMHFLEGESFGSIAELQEEFKDINQDKQIEKLHGMLKPHLLRRFKKDVMKELPPKKELILRVELTSKQKEYYKAILTKNYEVLARRNGGQISLINVVMELRKLCCHGFMTDEPDSEPANPEEGLRRLLDSSGKMQLLDKMMVKLKEQGHRVLIYSQFQHMLDLLEDYLSYRKWSYERIDGKIGGAERQIRIDRFNAKTSTRFCFLLSTRAGGLGINLATADTVIIYDSDWNPHADLQAMARAHRLGQTSKVMIYRLVSRGTIEERMMQLTKKKMILEHLVVGRLTKANNVNQEELDDIIRHGSKELFEDENDESRQIHYDDAAIEKLLDRKQVDDEESVEDDEDDEFLKGFKVANFEYIDEAKALAEKEEARRKAAAEAANSERANYWDELLKDRYDVQKVEEHTAMGKGKRSRKQMAAADEDDIHDLSSEDEDYSFEDDVSDNDTNLQGNVSGRRGQYSKRKSRNVDSIPLMEGEGRTLRVLGFNHAQRALFLQTLNRYGFQNYDWKEYLPRLKGKSVDEIQRYAELVMAHLVEDINDSDYFSDGIPKEGMRVDDVLVRIANISLIEEKVAAMGQGKNTNLFPNYLLCEFQGLSGGRIWKTEHDLLLLKGILKHGYARWQYISDDRDNGLFEAARRELNLPSINEIMGAQLNNVENGNLEGAQEGEVNAAGAHYKEIQRKIVEFLRKRYHILERCLDLEYAVIKSNTPVPDDIAEQGIPAGHAPAVRDINELLVELQELQNLEPIPTNEVAPYGTGGQSQVPYLYNKMCGVLEDTGASALNSFFGIKSASSSLANSLHQFETLCEGVVQALQPQQNGTGSAIKEEAVDANSKEAAAAPPQDSGPEAANGELSTAKPDMMEIDG</sequence>
<feature type="compositionally biased region" description="Acidic residues" evidence="8">
    <location>
        <begin position="826"/>
        <end position="849"/>
    </location>
</feature>
<keyword evidence="3" id="KW-0547">Nucleotide-binding</keyword>
<feature type="region of interest" description="Disordered" evidence="8">
    <location>
        <begin position="15"/>
        <end position="82"/>
    </location>
</feature>
<dbReference type="PROSITE" id="PS51194">
    <property type="entry name" value="HELICASE_CTER"/>
    <property type="match status" value="1"/>
</dbReference>
<evidence type="ECO:0000313" key="12">
    <source>
        <dbReference type="EMBL" id="RLM55575.1"/>
    </source>
</evidence>
<dbReference type="Pfam" id="PF00176">
    <property type="entry name" value="SNF2-rel_dom"/>
    <property type="match status" value="1"/>
</dbReference>
<dbReference type="Gene3D" id="1.10.10.60">
    <property type="entry name" value="Homeodomain-like"/>
    <property type="match status" value="1"/>
</dbReference>
<evidence type="ECO:0000313" key="13">
    <source>
        <dbReference type="Proteomes" id="UP000275267"/>
    </source>
</evidence>
<evidence type="ECO:0000256" key="7">
    <source>
        <dbReference type="SAM" id="Coils"/>
    </source>
</evidence>
<feature type="domain" description="Chromo" evidence="9">
    <location>
        <begin position="109"/>
        <end position="179"/>
    </location>
</feature>
<evidence type="ECO:0000256" key="3">
    <source>
        <dbReference type="ARBA" id="ARBA00022741"/>
    </source>
</evidence>